<keyword evidence="1" id="KW-0812">Transmembrane</keyword>
<organism evidence="2 3">
    <name type="scientific">Allacma fusca</name>
    <dbReference type="NCBI Taxonomy" id="39272"/>
    <lineage>
        <taxon>Eukaryota</taxon>
        <taxon>Metazoa</taxon>
        <taxon>Ecdysozoa</taxon>
        <taxon>Arthropoda</taxon>
        <taxon>Hexapoda</taxon>
        <taxon>Collembola</taxon>
        <taxon>Symphypleona</taxon>
        <taxon>Sminthuridae</taxon>
        <taxon>Allacma</taxon>
    </lineage>
</organism>
<reference evidence="2" key="1">
    <citation type="submission" date="2021-06" db="EMBL/GenBank/DDBJ databases">
        <authorList>
            <person name="Hodson N. C."/>
            <person name="Mongue J. A."/>
            <person name="Jaron S. K."/>
        </authorList>
    </citation>
    <scope>NUCLEOTIDE SEQUENCE</scope>
</reference>
<evidence type="ECO:0000313" key="2">
    <source>
        <dbReference type="EMBL" id="CAG7786711.1"/>
    </source>
</evidence>
<evidence type="ECO:0000256" key="1">
    <source>
        <dbReference type="SAM" id="Phobius"/>
    </source>
</evidence>
<accession>A0A8J2KIN7</accession>
<feature type="transmembrane region" description="Helical" evidence="1">
    <location>
        <begin position="16"/>
        <end position="35"/>
    </location>
</feature>
<dbReference type="Proteomes" id="UP000708208">
    <property type="component" value="Unassembled WGS sequence"/>
</dbReference>
<gene>
    <name evidence="2" type="ORF">AFUS01_LOCUS25267</name>
</gene>
<feature type="non-terminal residue" evidence="2">
    <location>
        <position position="1"/>
    </location>
</feature>
<dbReference type="EMBL" id="CAJVCH010323623">
    <property type="protein sequence ID" value="CAG7786711.1"/>
    <property type="molecule type" value="Genomic_DNA"/>
</dbReference>
<sequence>MRRFLKFLKSKSTQKYIVIVIIIEILTLCGEFSNVGRSAFNFITETWMTYHG</sequence>
<evidence type="ECO:0000313" key="3">
    <source>
        <dbReference type="Proteomes" id="UP000708208"/>
    </source>
</evidence>
<keyword evidence="3" id="KW-1185">Reference proteome</keyword>
<dbReference type="AlphaFoldDB" id="A0A8J2KIN7"/>
<keyword evidence="1" id="KW-0472">Membrane</keyword>
<protein>
    <submittedName>
        <fullName evidence="2">Uncharacterized protein</fullName>
    </submittedName>
</protein>
<keyword evidence="1" id="KW-1133">Transmembrane helix</keyword>
<name>A0A8J2KIN7_9HEXA</name>
<comment type="caution">
    <text evidence="2">The sequence shown here is derived from an EMBL/GenBank/DDBJ whole genome shotgun (WGS) entry which is preliminary data.</text>
</comment>
<proteinExistence type="predicted"/>